<evidence type="ECO:0008006" key="3">
    <source>
        <dbReference type="Google" id="ProtNLM"/>
    </source>
</evidence>
<reference evidence="1 2" key="1">
    <citation type="submission" date="2021-04" db="EMBL/GenBank/DDBJ databases">
        <authorList>
            <person name="Rodrigo-Torres L."/>
            <person name="Arahal R. D."/>
            <person name="Lucena T."/>
        </authorList>
    </citation>
    <scope>NUCLEOTIDE SEQUENCE [LARGE SCALE GENOMIC DNA]</scope>
    <source>
        <strain evidence="1 2">CECT 9623</strain>
    </source>
</reference>
<evidence type="ECO:0000313" key="2">
    <source>
        <dbReference type="Proteomes" id="UP000679725"/>
    </source>
</evidence>
<gene>
    <name evidence="1" type="ORF">DYBT9623_04406</name>
</gene>
<sequence>MILVTNELKDQIIEHILQTSNGDMFQIKNSDAEKLFGIPGGKLYSFLMELKDLQYLREVKGYKSGVVGFTTTALDSFYVDGGFVKHFSIKNLLENKVMYEVNRILEVGEKADKSEILGKVEKLRPYIDTAINLANAAVTVKSFLSGGSGSGGHG</sequence>
<dbReference type="RefSeq" id="WP_215235685.1">
    <property type="nucleotide sequence ID" value="NZ_CAJRAU010000007.1"/>
</dbReference>
<keyword evidence="2" id="KW-1185">Reference proteome</keyword>
<comment type="caution">
    <text evidence="1">The sequence shown here is derived from an EMBL/GenBank/DDBJ whole genome shotgun (WGS) entry which is preliminary data.</text>
</comment>
<organism evidence="1 2">
    <name type="scientific">Dyadobacter linearis</name>
    <dbReference type="NCBI Taxonomy" id="2823330"/>
    <lineage>
        <taxon>Bacteria</taxon>
        <taxon>Pseudomonadati</taxon>
        <taxon>Bacteroidota</taxon>
        <taxon>Cytophagia</taxon>
        <taxon>Cytophagales</taxon>
        <taxon>Spirosomataceae</taxon>
        <taxon>Dyadobacter</taxon>
    </lineage>
</organism>
<protein>
    <recommendedName>
        <fullName evidence="3">Transcriptional regulator</fullName>
    </recommendedName>
</protein>
<dbReference type="Proteomes" id="UP000679725">
    <property type="component" value="Unassembled WGS sequence"/>
</dbReference>
<proteinExistence type="predicted"/>
<accession>A0ABM8UVQ4</accession>
<name>A0ABM8UVQ4_9BACT</name>
<evidence type="ECO:0000313" key="1">
    <source>
        <dbReference type="EMBL" id="CAG5072866.1"/>
    </source>
</evidence>
<dbReference type="EMBL" id="CAJRAU010000007">
    <property type="protein sequence ID" value="CAG5072866.1"/>
    <property type="molecule type" value="Genomic_DNA"/>
</dbReference>